<comment type="caution">
    <text evidence="1">The sequence shown here is derived from an EMBL/GenBank/DDBJ whole genome shotgun (WGS) entry which is preliminary data.</text>
</comment>
<accession>A0A540LUS1</accession>
<protein>
    <submittedName>
        <fullName evidence="1">Uncharacterized protein</fullName>
    </submittedName>
</protein>
<organism evidence="1 2">
    <name type="scientific">Malus baccata</name>
    <name type="common">Siberian crab apple</name>
    <name type="synonym">Pyrus baccata</name>
    <dbReference type="NCBI Taxonomy" id="106549"/>
    <lineage>
        <taxon>Eukaryota</taxon>
        <taxon>Viridiplantae</taxon>
        <taxon>Streptophyta</taxon>
        <taxon>Embryophyta</taxon>
        <taxon>Tracheophyta</taxon>
        <taxon>Spermatophyta</taxon>
        <taxon>Magnoliopsida</taxon>
        <taxon>eudicotyledons</taxon>
        <taxon>Gunneridae</taxon>
        <taxon>Pentapetalae</taxon>
        <taxon>rosids</taxon>
        <taxon>fabids</taxon>
        <taxon>Rosales</taxon>
        <taxon>Rosaceae</taxon>
        <taxon>Amygdaloideae</taxon>
        <taxon>Maleae</taxon>
        <taxon>Malus</taxon>
    </lineage>
</organism>
<keyword evidence="2" id="KW-1185">Reference proteome</keyword>
<dbReference type="Proteomes" id="UP000315295">
    <property type="component" value="Unassembled WGS sequence"/>
</dbReference>
<proteinExistence type="predicted"/>
<name>A0A540LUS1_MALBA</name>
<dbReference type="AlphaFoldDB" id="A0A540LUS1"/>
<sequence>MEEMRLSVTNTHLELMNRTSFGSLFKAYHENLIIDGVCRKCVANVVSILKCYDLVQKAFVFGGITATITAKDIAEIFGLPDEGKRST</sequence>
<gene>
    <name evidence="1" type="ORF">C1H46_024262</name>
</gene>
<evidence type="ECO:0000313" key="2">
    <source>
        <dbReference type="Proteomes" id="UP000315295"/>
    </source>
</evidence>
<reference evidence="1 2" key="1">
    <citation type="journal article" date="2019" name="G3 (Bethesda)">
        <title>Sequencing of a Wild Apple (Malus baccata) Genome Unravels the Differences Between Cultivated and Wild Apple Species Regarding Disease Resistance and Cold Tolerance.</title>
        <authorList>
            <person name="Chen X."/>
        </authorList>
    </citation>
    <scope>NUCLEOTIDE SEQUENCE [LARGE SCALE GENOMIC DNA]</scope>
    <source>
        <strain evidence="2">cv. Shandingzi</strain>
        <tissue evidence="1">Leaves</tissue>
    </source>
</reference>
<dbReference type="EMBL" id="VIEB01000458">
    <property type="protein sequence ID" value="TQD90234.1"/>
    <property type="molecule type" value="Genomic_DNA"/>
</dbReference>
<evidence type="ECO:0000313" key="1">
    <source>
        <dbReference type="EMBL" id="TQD90234.1"/>
    </source>
</evidence>